<name>A0A1Y6M081_ZYMTR</name>
<evidence type="ECO:0000313" key="3">
    <source>
        <dbReference type="Proteomes" id="UP000215453"/>
    </source>
</evidence>
<proteinExistence type="predicted"/>
<reference evidence="2 3" key="1">
    <citation type="submission" date="2016-10" db="EMBL/GenBank/DDBJ databases">
        <authorList>
            <person name="Varghese N."/>
        </authorList>
    </citation>
    <scope>NUCLEOTIDE SEQUENCE [LARGE SCALE GENOMIC DNA]</scope>
</reference>
<protein>
    <submittedName>
        <fullName evidence="2">Uncharacterized protein</fullName>
    </submittedName>
</protein>
<organism evidence="2 3">
    <name type="scientific">Zymoseptoria tritici ST99CH_1A5</name>
    <dbReference type="NCBI Taxonomy" id="1276529"/>
    <lineage>
        <taxon>Eukaryota</taxon>
        <taxon>Fungi</taxon>
        <taxon>Dikarya</taxon>
        <taxon>Ascomycota</taxon>
        <taxon>Pezizomycotina</taxon>
        <taxon>Dothideomycetes</taxon>
        <taxon>Dothideomycetidae</taxon>
        <taxon>Mycosphaerellales</taxon>
        <taxon>Mycosphaerellaceae</taxon>
        <taxon>Zymoseptoria</taxon>
    </lineage>
</organism>
<dbReference type="AlphaFoldDB" id="A0A1Y6M081"/>
<evidence type="ECO:0000313" key="2">
    <source>
        <dbReference type="EMBL" id="SMY30057.1"/>
    </source>
</evidence>
<feature type="compositionally biased region" description="Polar residues" evidence="1">
    <location>
        <begin position="50"/>
        <end position="68"/>
    </location>
</feature>
<evidence type="ECO:0000256" key="1">
    <source>
        <dbReference type="SAM" id="MobiDB-lite"/>
    </source>
</evidence>
<sequence length="124" mass="13533">MVHGFDARNAHGCANNQRHLDLPLRGTMNGSTAVSATHADHLPDDASAYVSPSRSNSGRINTTQRTNAEVNRACWKKMDMRQRMTNDGRKEGCGITRAKLARKMTIPPGGCMKADLADKAQIQV</sequence>
<dbReference type="Proteomes" id="UP000215453">
    <property type="component" value="Chromosome 14"/>
</dbReference>
<gene>
    <name evidence="2" type="ORF">ZT1A5_G11507</name>
</gene>
<accession>A0A1Y6M081</accession>
<feature type="region of interest" description="Disordered" evidence="1">
    <location>
        <begin position="43"/>
        <end position="68"/>
    </location>
</feature>
<dbReference type="EMBL" id="LT882689">
    <property type="protein sequence ID" value="SMY30057.1"/>
    <property type="molecule type" value="Genomic_DNA"/>
</dbReference>